<proteinExistence type="predicted"/>
<reference evidence="3" key="1">
    <citation type="journal article" date="2019" name="Int. J. Syst. Evol. Microbiol.">
        <title>The Global Catalogue of Microorganisms (GCM) 10K type strain sequencing project: providing services to taxonomists for standard genome sequencing and annotation.</title>
        <authorList>
            <consortium name="The Broad Institute Genomics Platform"/>
            <consortium name="The Broad Institute Genome Sequencing Center for Infectious Disease"/>
            <person name="Wu L."/>
            <person name="Ma J."/>
        </authorList>
    </citation>
    <scope>NUCLEOTIDE SEQUENCE [LARGE SCALE GENOMIC DNA]</scope>
    <source>
        <strain evidence="3">KCTC 52487</strain>
    </source>
</reference>
<evidence type="ECO:0000256" key="1">
    <source>
        <dbReference type="SAM" id="Phobius"/>
    </source>
</evidence>
<organism evidence="2 3">
    <name type="scientific">Hyphobacterium vulgare</name>
    <dbReference type="NCBI Taxonomy" id="1736751"/>
    <lineage>
        <taxon>Bacteria</taxon>
        <taxon>Pseudomonadati</taxon>
        <taxon>Pseudomonadota</taxon>
        <taxon>Alphaproteobacteria</taxon>
        <taxon>Maricaulales</taxon>
        <taxon>Maricaulaceae</taxon>
        <taxon>Hyphobacterium</taxon>
    </lineage>
</organism>
<dbReference type="EMBL" id="JBHRSV010000028">
    <property type="protein sequence ID" value="MFC2926974.1"/>
    <property type="molecule type" value="Genomic_DNA"/>
</dbReference>
<gene>
    <name evidence="2" type="ORF">ACFOOR_12725</name>
</gene>
<dbReference type="Proteomes" id="UP001595379">
    <property type="component" value="Unassembled WGS sequence"/>
</dbReference>
<protein>
    <submittedName>
        <fullName evidence="2">Uncharacterized protein</fullName>
    </submittedName>
</protein>
<keyword evidence="3" id="KW-1185">Reference proteome</keyword>
<sequence>MTDATNSSERIAQGAGRFVRALAAGVIAIAFIGLVLFLAAVLTAAAIAAIGVALLAGGAWWLWSKIRGPRKRGGDDNGDPTLLVARRGPNGWTVEGTGRF</sequence>
<name>A0ABV6ZZY6_9PROT</name>
<keyword evidence="1" id="KW-0812">Transmembrane</keyword>
<comment type="caution">
    <text evidence="2">The sequence shown here is derived from an EMBL/GenBank/DDBJ whole genome shotgun (WGS) entry which is preliminary data.</text>
</comment>
<keyword evidence="1" id="KW-1133">Transmembrane helix</keyword>
<evidence type="ECO:0000313" key="2">
    <source>
        <dbReference type="EMBL" id="MFC2926974.1"/>
    </source>
</evidence>
<feature type="transmembrane region" description="Helical" evidence="1">
    <location>
        <begin position="45"/>
        <end position="63"/>
    </location>
</feature>
<accession>A0ABV6ZZY6</accession>
<dbReference type="RefSeq" id="WP_343162961.1">
    <property type="nucleotide sequence ID" value="NZ_JBHRSV010000028.1"/>
</dbReference>
<feature type="transmembrane region" description="Helical" evidence="1">
    <location>
        <begin position="21"/>
        <end position="39"/>
    </location>
</feature>
<keyword evidence="1" id="KW-0472">Membrane</keyword>
<evidence type="ECO:0000313" key="3">
    <source>
        <dbReference type="Proteomes" id="UP001595379"/>
    </source>
</evidence>